<sequence>MENASEALLPVLTNQPGIDISATPPEFSSDELQSQKTPTLPRFLDLGACLGLDQRSDKVLICGKSHERQYTAALHGSSDEREKVLDRYHRSELSKRRGQYDFCERRSLSLY</sequence>
<keyword evidence="3" id="KW-1185">Reference proteome</keyword>
<gene>
    <name evidence="2" type="ORF">I2H36_18070</name>
</gene>
<organism evidence="2 3">
    <name type="scientific">Microvirga terrestris</name>
    <dbReference type="NCBI Taxonomy" id="2791024"/>
    <lineage>
        <taxon>Bacteria</taxon>
        <taxon>Pseudomonadati</taxon>
        <taxon>Pseudomonadota</taxon>
        <taxon>Alphaproteobacteria</taxon>
        <taxon>Hyphomicrobiales</taxon>
        <taxon>Methylobacteriaceae</taxon>
        <taxon>Microvirga</taxon>
    </lineage>
</organism>
<reference evidence="2 3" key="1">
    <citation type="submission" date="2020-11" db="EMBL/GenBank/DDBJ databases">
        <authorList>
            <person name="Kim M.K."/>
        </authorList>
    </citation>
    <scope>NUCLEOTIDE SEQUENCE [LARGE SCALE GENOMIC DNA]</scope>
    <source>
        <strain evidence="2 3">BT290</strain>
    </source>
</reference>
<protein>
    <submittedName>
        <fullName evidence="2">Uncharacterized protein</fullName>
    </submittedName>
</protein>
<comment type="caution">
    <text evidence="2">The sequence shown here is derived from an EMBL/GenBank/DDBJ whole genome shotgun (WGS) entry which is preliminary data.</text>
</comment>
<dbReference type="Proteomes" id="UP000611708">
    <property type="component" value="Unassembled WGS sequence"/>
</dbReference>
<feature type="region of interest" description="Disordered" evidence="1">
    <location>
        <begin position="1"/>
        <end position="36"/>
    </location>
</feature>
<dbReference type="RefSeq" id="WP_196265293.1">
    <property type="nucleotide sequence ID" value="NZ_JADQDN010000013.1"/>
</dbReference>
<accession>A0ABS0HWQ7</accession>
<dbReference type="EMBL" id="JADQDN010000013">
    <property type="protein sequence ID" value="MBF9197944.1"/>
    <property type="molecule type" value="Genomic_DNA"/>
</dbReference>
<evidence type="ECO:0000256" key="1">
    <source>
        <dbReference type="SAM" id="MobiDB-lite"/>
    </source>
</evidence>
<proteinExistence type="predicted"/>
<evidence type="ECO:0000313" key="3">
    <source>
        <dbReference type="Proteomes" id="UP000611708"/>
    </source>
</evidence>
<name>A0ABS0HWQ7_9HYPH</name>
<evidence type="ECO:0000313" key="2">
    <source>
        <dbReference type="EMBL" id="MBF9197944.1"/>
    </source>
</evidence>